<dbReference type="InterPro" id="IPR055275">
    <property type="entry name" value="Ferredox_Rdtase"/>
</dbReference>
<keyword evidence="6" id="KW-0560">Oxidoreductase</keyword>
<evidence type="ECO:0000256" key="8">
    <source>
        <dbReference type="PIRSR" id="PIRSR000362-2"/>
    </source>
</evidence>
<evidence type="ECO:0000256" key="3">
    <source>
        <dbReference type="ARBA" id="ARBA00022630"/>
    </source>
</evidence>
<comment type="cofactor">
    <cofactor evidence="1 7">
        <name>FAD</name>
        <dbReference type="ChEBI" id="CHEBI:57692"/>
    </cofactor>
</comment>
<evidence type="ECO:0000313" key="10">
    <source>
        <dbReference type="Proteomes" id="UP000606194"/>
    </source>
</evidence>
<comment type="caution">
    <text evidence="9">The sequence shown here is derived from an EMBL/GenBank/DDBJ whole genome shotgun (WGS) entry which is preliminary data.</text>
</comment>
<dbReference type="EMBL" id="BMTL01000045">
    <property type="protein sequence ID" value="GGS24616.1"/>
    <property type="molecule type" value="Genomic_DNA"/>
</dbReference>
<dbReference type="AlphaFoldDB" id="A0A918G9C8"/>
<evidence type="ECO:0000256" key="6">
    <source>
        <dbReference type="ARBA" id="ARBA00023002"/>
    </source>
</evidence>
<feature type="binding site" evidence="8">
    <location>
        <position position="207"/>
    </location>
    <ligand>
        <name>NADP(+)</name>
        <dbReference type="ChEBI" id="CHEBI:58349"/>
    </ligand>
</feature>
<feature type="binding site" evidence="8">
    <location>
        <begin position="195"/>
        <end position="196"/>
    </location>
    <ligand>
        <name>NADP(+)</name>
        <dbReference type="ChEBI" id="CHEBI:58349"/>
    </ligand>
</feature>
<keyword evidence="10" id="KW-1185">Reference proteome</keyword>
<feature type="binding site" evidence="8">
    <location>
        <position position="374"/>
    </location>
    <ligand>
        <name>NADP(+)</name>
        <dbReference type="ChEBI" id="CHEBI:58349"/>
    </ligand>
</feature>
<dbReference type="Gene3D" id="3.40.50.720">
    <property type="entry name" value="NAD(P)-binding Rossmann-like Domain"/>
    <property type="match status" value="1"/>
</dbReference>
<dbReference type="PANTHER" id="PTHR48467:SF1">
    <property type="entry name" value="GLUTAMATE SYNTHASE 1 [NADH], CHLOROPLASTIC-LIKE"/>
    <property type="match status" value="1"/>
</dbReference>
<comment type="similarity">
    <text evidence="2">Belongs to the ferredoxin--NADP reductase type 1 family.</text>
</comment>
<reference evidence="9" key="1">
    <citation type="journal article" date="2014" name="Int. J. Syst. Evol. Microbiol.">
        <title>Complete genome sequence of Corynebacterium casei LMG S-19264T (=DSM 44701T), isolated from a smear-ripened cheese.</title>
        <authorList>
            <consortium name="US DOE Joint Genome Institute (JGI-PGF)"/>
            <person name="Walter F."/>
            <person name="Albersmeier A."/>
            <person name="Kalinowski J."/>
            <person name="Ruckert C."/>
        </authorList>
    </citation>
    <scope>NUCLEOTIDE SEQUENCE</scope>
    <source>
        <strain evidence="9">JCM 4386</strain>
    </source>
</reference>
<feature type="binding site" evidence="7">
    <location>
        <begin position="374"/>
        <end position="376"/>
    </location>
    <ligand>
        <name>FAD</name>
        <dbReference type="ChEBI" id="CHEBI:57692"/>
    </ligand>
</feature>
<feature type="binding site" evidence="7">
    <location>
        <position position="44"/>
    </location>
    <ligand>
        <name>FAD</name>
        <dbReference type="ChEBI" id="CHEBI:57692"/>
    </ligand>
</feature>
<dbReference type="Proteomes" id="UP000606194">
    <property type="component" value="Unassembled WGS sequence"/>
</dbReference>
<gene>
    <name evidence="9" type="ORF">GCM10010269_74130</name>
</gene>
<dbReference type="InterPro" id="IPR036188">
    <property type="entry name" value="FAD/NAD-bd_sf"/>
</dbReference>
<evidence type="ECO:0000256" key="7">
    <source>
        <dbReference type="PIRSR" id="PIRSR000362-1"/>
    </source>
</evidence>
<proteinExistence type="inferred from homology"/>
<evidence type="ECO:0000256" key="5">
    <source>
        <dbReference type="ARBA" id="ARBA00022857"/>
    </source>
</evidence>
<dbReference type="Gene3D" id="3.50.50.60">
    <property type="entry name" value="FAD/NAD(P)-binding domain"/>
    <property type="match status" value="1"/>
</dbReference>
<name>A0A918G9C8_9ACTN</name>
<accession>A0A918G9C8</accession>
<protein>
    <submittedName>
        <fullName evidence="9">NADPH-ferredoxin reductase FprA</fullName>
    </submittedName>
</protein>
<dbReference type="PANTHER" id="PTHR48467">
    <property type="entry name" value="GLUTAMATE SYNTHASE 1 [NADH], CHLOROPLASTIC-LIKE"/>
    <property type="match status" value="1"/>
</dbReference>
<evidence type="ECO:0000256" key="1">
    <source>
        <dbReference type="ARBA" id="ARBA00001974"/>
    </source>
</evidence>
<sequence>MAQTPPPRIAVIGAGPSGFYATDHLVRAGMAVDLFDCLPTPYGLVRAGVAPDHPKIKSVARVFERTAAHPAVRFFGGVEFGEAITRAEMLERFTAVVYAMGTELDARLGIPGEDLSGSHPATHFVCWYNGHPAHAHRKFDLGGAHAVVVGNGNVALDVARMLVLPEKTLRTTDASDQAIDVLAASSLRRVSVLGRRGPVQSAFSTPELLELGRLDGVDVVVDPAELRLDPHSARELAAHGANSPAARRLALLTEFSRRPASPGNRRIELRFLRSPVELLGDPAGERVSAVRTAHNVLEADLDGRVVARPTHRHEVQSCDLVIRAVGYRARPVEGLPLDPRTGVLRNVAGRLVGRDSVALTGEYVVGWAKRGPSGVIGTNKSDAENTVTALLDDLRRGRLNGRPSAAPDEVRAWIRRGVPASFGWDAWLSIDRHERASGEPLGRPRVKLTSLAQMHAVVDRARADAVSDSARLAPRT</sequence>
<feature type="binding site" evidence="7">
    <location>
        <position position="17"/>
    </location>
    <ligand>
        <name>FAD</name>
        <dbReference type="ChEBI" id="CHEBI:57692"/>
    </ligand>
</feature>
<keyword evidence="5 8" id="KW-0521">NADP</keyword>
<keyword evidence="4 7" id="KW-0274">FAD</keyword>
<feature type="binding site" evidence="7">
    <location>
        <position position="367"/>
    </location>
    <ligand>
        <name>FAD</name>
        <dbReference type="ChEBI" id="CHEBI:57692"/>
    </ligand>
</feature>
<evidence type="ECO:0000313" key="9">
    <source>
        <dbReference type="EMBL" id="GGS24616.1"/>
    </source>
</evidence>
<reference evidence="9" key="2">
    <citation type="submission" date="2020-09" db="EMBL/GenBank/DDBJ databases">
        <authorList>
            <person name="Sun Q."/>
            <person name="Ohkuma M."/>
        </authorList>
    </citation>
    <scope>NUCLEOTIDE SEQUENCE</scope>
    <source>
        <strain evidence="9">JCM 4386</strain>
    </source>
</reference>
<evidence type="ECO:0000256" key="2">
    <source>
        <dbReference type="ARBA" id="ARBA00008312"/>
    </source>
</evidence>
<evidence type="ECO:0000256" key="4">
    <source>
        <dbReference type="ARBA" id="ARBA00022827"/>
    </source>
</evidence>
<keyword evidence="3" id="KW-0285">Flavoprotein</keyword>
<dbReference type="PIRSF" id="PIRSF000362">
    <property type="entry name" value="FNR"/>
    <property type="match status" value="1"/>
</dbReference>
<feature type="binding site" evidence="8">
    <location>
        <begin position="151"/>
        <end position="154"/>
    </location>
    <ligand>
        <name>NADP(+)</name>
        <dbReference type="ChEBI" id="CHEBI:58349"/>
    </ligand>
</feature>
<dbReference type="PRINTS" id="PR00419">
    <property type="entry name" value="ADXRDTASE"/>
</dbReference>
<dbReference type="InterPro" id="IPR021163">
    <property type="entry name" value="Ferredox_Rdtase_adrenod"/>
</dbReference>
<organism evidence="9 10">
    <name type="scientific">Streptomyces humidus</name>
    <dbReference type="NCBI Taxonomy" id="52259"/>
    <lineage>
        <taxon>Bacteria</taxon>
        <taxon>Bacillati</taxon>
        <taxon>Actinomycetota</taxon>
        <taxon>Actinomycetes</taxon>
        <taxon>Kitasatosporales</taxon>
        <taxon>Streptomycetaceae</taxon>
        <taxon>Streptomyces</taxon>
    </lineage>
</organism>
<dbReference type="SUPFAM" id="SSF51971">
    <property type="entry name" value="Nucleotide-binding domain"/>
    <property type="match status" value="2"/>
</dbReference>
<dbReference type="GO" id="GO:0016491">
    <property type="term" value="F:oxidoreductase activity"/>
    <property type="evidence" value="ECO:0007669"/>
    <property type="project" value="UniProtKB-KW"/>
</dbReference>